<evidence type="ECO:0000313" key="2">
    <source>
        <dbReference type="Proteomes" id="UP000194143"/>
    </source>
</evidence>
<dbReference type="AlphaFoldDB" id="A0A1W6WYK7"/>
<dbReference type="PROSITE" id="PS51257">
    <property type="entry name" value="PROKAR_LIPOPROTEIN"/>
    <property type="match status" value="1"/>
</dbReference>
<keyword evidence="1" id="KW-0614">Plasmid</keyword>
<proteinExistence type="predicted"/>
<accession>A0A1W6WYK7</accession>
<dbReference type="RefSeq" id="WP_000694786.1">
    <property type="nucleotide sequence ID" value="NZ_CP011357.1"/>
</dbReference>
<sequence>MKIKNIILVGALAFTTLVGCEDANKKTETNEKVFFSENDMKQAKNIIEKVFYTYENHQKQLTMDEFEEANKSIAHDISEQLKDAYFDDVEVNIVNNHHERSGKDDFLEDPNNCYKKEEGAMLGTYDPECFLTYKFEGNKVKLQSPKIVYYKNINVHELIIPMTYEGKDLILPSFHFVKTKEGMKLIQGLGISSTILNDFKTLEDKTEEELKIEKQSKTLKEIKMYNIF</sequence>
<protein>
    <recommendedName>
        <fullName evidence="3">Lipoprotein</fullName>
    </recommendedName>
</protein>
<geneLocation type="plasmid" evidence="1 2">
    <name>poh2</name>
</geneLocation>
<gene>
    <name evidence="1" type="ORF">CAB88_32160</name>
</gene>
<dbReference type="KEGG" id="bthy:AQ980_31575"/>
<evidence type="ECO:0008006" key="3">
    <source>
        <dbReference type="Google" id="ProtNLM"/>
    </source>
</evidence>
<keyword evidence="2" id="KW-1185">Reference proteome</keyword>
<reference evidence="1 2" key="1">
    <citation type="submission" date="2017-04" db="EMBL/GenBank/DDBJ databases">
        <title>Complete Genome Sequence of Bacillus thuringiensis type Strain ATCC 10792.</title>
        <authorList>
            <person name="Oh D.-H."/>
            <person name="Park B.-J."/>
            <person name="Shuai W."/>
            <person name="Chelliah R."/>
        </authorList>
    </citation>
    <scope>NUCLEOTIDE SEQUENCE [LARGE SCALE GENOMIC DNA]</scope>
    <source>
        <strain evidence="1 2">ATCC 10792</strain>
        <plasmid evidence="1 2">poh2</plasmid>
    </source>
</reference>
<dbReference type="GeneID" id="67470614"/>
<dbReference type="Proteomes" id="UP000194143">
    <property type="component" value="Plasmid poh2"/>
</dbReference>
<evidence type="ECO:0000313" key="1">
    <source>
        <dbReference type="EMBL" id="ARP61662.1"/>
    </source>
</evidence>
<organism evidence="1 2">
    <name type="scientific">Bacillus thuringiensis</name>
    <dbReference type="NCBI Taxonomy" id="1428"/>
    <lineage>
        <taxon>Bacteria</taxon>
        <taxon>Bacillati</taxon>
        <taxon>Bacillota</taxon>
        <taxon>Bacilli</taxon>
        <taxon>Bacillales</taxon>
        <taxon>Bacillaceae</taxon>
        <taxon>Bacillus</taxon>
        <taxon>Bacillus cereus group</taxon>
    </lineage>
</organism>
<name>A0A1W6WYK7_BACTU</name>
<dbReference type="EMBL" id="CP021063">
    <property type="protein sequence ID" value="ARP61662.1"/>
    <property type="molecule type" value="Genomic_DNA"/>
</dbReference>